<dbReference type="Proteomes" id="UP000023566">
    <property type="component" value="Chromosome"/>
</dbReference>
<name>A0ABC9VK89_9BACL</name>
<accession>A0ABC9VK89</accession>
<dbReference type="RefSeq" id="WP_260676099.1">
    <property type="nucleotide sequence ID" value="NZ_CM002692.1"/>
</dbReference>
<organism evidence="2 3">
    <name type="scientific">Parageobacillus genomosp. 1</name>
    <dbReference type="NCBI Taxonomy" id="1295642"/>
    <lineage>
        <taxon>Bacteria</taxon>
        <taxon>Bacillati</taxon>
        <taxon>Bacillota</taxon>
        <taxon>Bacilli</taxon>
        <taxon>Bacillales</taxon>
        <taxon>Anoxybacillaceae</taxon>
        <taxon>Parageobacillus</taxon>
    </lineage>
</organism>
<protein>
    <submittedName>
        <fullName evidence="2">Uncharacterized protein</fullName>
    </submittedName>
</protein>
<gene>
    <name evidence="2" type="ORF">H839_00400</name>
</gene>
<keyword evidence="1" id="KW-0472">Membrane</keyword>
<evidence type="ECO:0000313" key="3">
    <source>
        <dbReference type="Proteomes" id="UP000023566"/>
    </source>
</evidence>
<comment type="caution">
    <text evidence="2">The sequence shown here is derived from an EMBL/GenBank/DDBJ whole genome shotgun (WGS) entry which is preliminary data.</text>
</comment>
<keyword evidence="1" id="KW-0812">Transmembrane</keyword>
<dbReference type="EMBL" id="AOTZ01000001">
    <property type="protein sequence ID" value="EZP79157.1"/>
    <property type="molecule type" value="Genomic_DNA"/>
</dbReference>
<sequence>MLPKNQQDTLLLVFCARGWIISDNIEFFGENYKISGLSLLGGKIVWDIFMILLLVLTFALFYGFTIWCDDVVHGGEEQ</sequence>
<evidence type="ECO:0000256" key="1">
    <source>
        <dbReference type="SAM" id="Phobius"/>
    </source>
</evidence>
<reference evidence="2 3" key="1">
    <citation type="journal article" date="2014" name="Appl. Microbiol. Biotechnol.">
        <title>Transformable facultative thermophile Geobacillus stearothermophilus NUB3621 as a host strain for metabolic engineering.</title>
        <authorList>
            <person name="Blanchard K."/>
            <person name="Robic S."/>
            <person name="Matsumura I."/>
        </authorList>
    </citation>
    <scope>NUCLEOTIDE SEQUENCE [LARGE SCALE GENOMIC DNA]</scope>
    <source>
        <strain evidence="2 3">NUB3621</strain>
    </source>
</reference>
<evidence type="ECO:0000313" key="2">
    <source>
        <dbReference type="EMBL" id="EZP79157.1"/>
    </source>
</evidence>
<dbReference type="AlphaFoldDB" id="A0ABC9VK89"/>
<feature type="transmembrane region" description="Helical" evidence="1">
    <location>
        <begin position="44"/>
        <end position="64"/>
    </location>
</feature>
<proteinExistence type="predicted"/>
<keyword evidence="1" id="KW-1133">Transmembrane helix</keyword>
<keyword evidence="3" id="KW-1185">Reference proteome</keyword>